<comment type="caution">
    <text evidence="1">The sequence shown here is derived from an EMBL/GenBank/DDBJ whole genome shotgun (WGS) entry which is preliminary data.</text>
</comment>
<dbReference type="STRING" id="68231.AQJ30_02860"/>
<accession>A0A101R401</accession>
<evidence type="ECO:0000313" key="1">
    <source>
        <dbReference type="EMBL" id="KUN41258.1"/>
    </source>
</evidence>
<evidence type="ECO:0000313" key="2">
    <source>
        <dbReference type="Proteomes" id="UP000053271"/>
    </source>
</evidence>
<organism evidence="1 2">
    <name type="scientific">Streptomyces longwoodensis</name>
    <dbReference type="NCBI Taxonomy" id="68231"/>
    <lineage>
        <taxon>Bacteria</taxon>
        <taxon>Bacillati</taxon>
        <taxon>Actinomycetota</taxon>
        <taxon>Actinomycetes</taxon>
        <taxon>Kitasatosporales</taxon>
        <taxon>Streptomycetaceae</taxon>
        <taxon>Streptomyces</taxon>
    </lineage>
</organism>
<keyword evidence="2" id="KW-1185">Reference proteome</keyword>
<gene>
    <name evidence="1" type="ORF">AQJ30_02860</name>
</gene>
<proteinExistence type="predicted"/>
<dbReference type="Proteomes" id="UP000053271">
    <property type="component" value="Unassembled WGS sequence"/>
</dbReference>
<name>A0A101R401_9ACTN</name>
<sequence>MVRERTGGLGAQAVFDLVGGELIEVLAPARAGAVSVHTETFSLDDAPLACERLHAGAVDGRAVILPNG</sequence>
<dbReference type="EMBL" id="LMWS01000004">
    <property type="protein sequence ID" value="KUN41258.1"/>
    <property type="molecule type" value="Genomic_DNA"/>
</dbReference>
<dbReference type="AlphaFoldDB" id="A0A101R401"/>
<protein>
    <submittedName>
        <fullName evidence="1">Uncharacterized protein</fullName>
    </submittedName>
</protein>
<reference evidence="1 2" key="1">
    <citation type="submission" date="2015-10" db="EMBL/GenBank/DDBJ databases">
        <title>Draft genome sequence of Streptomyces longwoodensis DSM 41677, type strain for the species Streptomyces longwoodensis.</title>
        <authorList>
            <person name="Ruckert C."/>
            <person name="Winkler A."/>
            <person name="Kalinowski J."/>
            <person name="Kampfer P."/>
            <person name="Glaeser S."/>
        </authorList>
    </citation>
    <scope>NUCLEOTIDE SEQUENCE [LARGE SCALE GENOMIC DNA]</scope>
    <source>
        <strain evidence="1 2">DSM 41677</strain>
    </source>
</reference>